<keyword evidence="3" id="KW-1185">Reference proteome</keyword>
<evidence type="ECO:0000313" key="2">
    <source>
        <dbReference type="EMBL" id="RKQ60646.1"/>
    </source>
</evidence>
<name>A0A420W671_9BACT</name>
<dbReference type="Proteomes" id="UP000280881">
    <property type="component" value="Unassembled WGS sequence"/>
</dbReference>
<dbReference type="Pfam" id="PF00534">
    <property type="entry name" value="Glycos_transf_1"/>
    <property type="match status" value="1"/>
</dbReference>
<sequence>MRALIVLDERWNSALTDLGIKVGLSLSCSVVFAVLKGKPAHRRLEGKGYPLYFIKDPRKGLPFKAFISLKRAIEEFNPDVVVTIRGDELLFSSLLKSSFGYSLYRIHGSQRGIKDSFLNRFIHSKFVDGVIVSSKKLINPVIGGIRKLIIPGLVDTEEFYPDYEGGKRFREEVGAEGKKLIGVVGRLDPVKGHSLFLKAISKLNRKDYLAVIVGQEENTSLGELKELAGKLGVLDFVKFLPERRKDVRAIMTACDLAVVPSVGSEVILRVPLEFMACGTPVVSTNVGALGEVITPPFGLSVPPFPEALAEAINSFLDKNLNELGQIAREVAVEKYSLKANASLIDRFICCRL</sequence>
<feature type="domain" description="Glycosyl transferase family 1" evidence="1">
    <location>
        <begin position="170"/>
        <end position="323"/>
    </location>
</feature>
<dbReference type="SUPFAM" id="SSF53756">
    <property type="entry name" value="UDP-Glycosyltransferase/glycogen phosphorylase"/>
    <property type="match status" value="1"/>
</dbReference>
<dbReference type="AlphaFoldDB" id="A0A420W671"/>
<dbReference type="GO" id="GO:0016757">
    <property type="term" value="F:glycosyltransferase activity"/>
    <property type="evidence" value="ECO:0007669"/>
    <property type="project" value="InterPro"/>
</dbReference>
<keyword evidence="2" id="KW-0808">Transferase</keyword>
<dbReference type="PANTHER" id="PTHR12526">
    <property type="entry name" value="GLYCOSYLTRANSFERASE"/>
    <property type="match status" value="1"/>
</dbReference>
<organism evidence="2 3">
    <name type="scientific">Thermovibrio guaymasensis</name>
    <dbReference type="NCBI Taxonomy" id="240167"/>
    <lineage>
        <taxon>Bacteria</taxon>
        <taxon>Pseudomonadati</taxon>
        <taxon>Aquificota</taxon>
        <taxon>Aquificia</taxon>
        <taxon>Desulfurobacteriales</taxon>
        <taxon>Desulfurobacteriaceae</taxon>
        <taxon>Thermovibrio</taxon>
    </lineage>
</organism>
<dbReference type="InterPro" id="IPR001296">
    <property type="entry name" value="Glyco_trans_1"/>
</dbReference>
<comment type="caution">
    <text evidence="2">The sequence shown here is derived from an EMBL/GenBank/DDBJ whole genome shotgun (WGS) entry which is preliminary data.</text>
</comment>
<dbReference type="RefSeq" id="WP_170137387.1">
    <property type="nucleotide sequence ID" value="NZ_RBIE01000003.1"/>
</dbReference>
<evidence type="ECO:0000313" key="3">
    <source>
        <dbReference type="Proteomes" id="UP000280881"/>
    </source>
</evidence>
<dbReference type="CDD" id="cd03801">
    <property type="entry name" value="GT4_PimA-like"/>
    <property type="match status" value="1"/>
</dbReference>
<reference evidence="2 3" key="1">
    <citation type="submission" date="2018-10" db="EMBL/GenBank/DDBJ databases">
        <title>Genomic Encyclopedia of Type Strains, Phase IV (KMG-IV): sequencing the most valuable type-strain genomes for metagenomic binning, comparative biology and taxonomic classification.</title>
        <authorList>
            <person name="Goeker M."/>
        </authorList>
    </citation>
    <scope>NUCLEOTIDE SEQUENCE [LARGE SCALE GENOMIC DNA]</scope>
    <source>
        <strain evidence="2 3">DSM 15521</strain>
    </source>
</reference>
<accession>A0A420W671</accession>
<evidence type="ECO:0000259" key="1">
    <source>
        <dbReference type="Pfam" id="PF00534"/>
    </source>
</evidence>
<dbReference type="EMBL" id="RBIE01000003">
    <property type="protein sequence ID" value="RKQ60646.1"/>
    <property type="molecule type" value="Genomic_DNA"/>
</dbReference>
<protein>
    <submittedName>
        <fullName evidence="2">Glycosyltransferase involved in cell wall biosynthesis</fullName>
    </submittedName>
</protein>
<dbReference type="Gene3D" id="3.40.50.2000">
    <property type="entry name" value="Glycogen Phosphorylase B"/>
    <property type="match status" value="2"/>
</dbReference>
<proteinExistence type="predicted"/>
<gene>
    <name evidence="2" type="ORF">C7457_1475</name>
</gene>